<gene>
    <name evidence="1" type="ORF">L0M14_01860</name>
</gene>
<dbReference type="RefSeq" id="WP_235120400.1">
    <property type="nucleotide sequence ID" value="NZ_CP090978.1"/>
</dbReference>
<proteinExistence type="predicted"/>
<protein>
    <submittedName>
        <fullName evidence="1">Uncharacterized protein</fullName>
    </submittedName>
</protein>
<organism evidence="1 2">
    <name type="scientific">Paenibacillus hexagrammi</name>
    <dbReference type="NCBI Taxonomy" id="2908839"/>
    <lineage>
        <taxon>Bacteria</taxon>
        <taxon>Bacillati</taxon>
        <taxon>Bacillota</taxon>
        <taxon>Bacilli</taxon>
        <taxon>Bacillales</taxon>
        <taxon>Paenibacillaceae</taxon>
        <taxon>Paenibacillus</taxon>
    </lineage>
</organism>
<accession>A0ABY3SJX1</accession>
<name>A0ABY3SJX1_9BACL</name>
<sequence length="95" mass="10423">MLKSIRSTAKASRKKGETYTVSWFDEDPDVLASLNMYPVHGFKSFGVTEIEGTATGAELKKMSKELGDGVVIDVASGGKLPTGIHWLEKRYLSEE</sequence>
<evidence type="ECO:0000313" key="2">
    <source>
        <dbReference type="Proteomes" id="UP001649230"/>
    </source>
</evidence>
<dbReference type="EMBL" id="CP090978">
    <property type="protein sequence ID" value="UJF34009.1"/>
    <property type="molecule type" value="Genomic_DNA"/>
</dbReference>
<reference evidence="1 2" key="1">
    <citation type="journal article" date="2024" name="Int. J. Syst. Evol. Microbiol.">
        <title>Paenibacillus hexagrammi sp. nov., a novel bacterium isolated from the gut content of Hexagrammos agrammus.</title>
        <authorList>
            <person name="Jung H.K."/>
            <person name="Kim D.G."/>
            <person name="Zin H."/>
            <person name="Park J."/>
            <person name="Jung H."/>
            <person name="Kim Y.O."/>
            <person name="Kong H.J."/>
            <person name="Kim J.W."/>
            <person name="Kim Y.S."/>
        </authorList>
    </citation>
    <scope>NUCLEOTIDE SEQUENCE [LARGE SCALE GENOMIC DNA]</scope>
    <source>
        <strain evidence="1 2">YPD9-1</strain>
    </source>
</reference>
<evidence type="ECO:0000313" key="1">
    <source>
        <dbReference type="EMBL" id="UJF34009.1"/>
    </source>
</evidence>
<dbReference type="Proteomes" id="UP001649230">
    <property type="component" value="Chromosome"/>
</dbReference>
<keyword evidence="2" id="KW-1185">Reference proteome</keyword>